<feature type="region of interest" description="Disordered" evidence="2">
    <location>
        <begin position="176"/>
        <end position="256"/>
    </location>
</feature>
<evidence type="ECO:0000256" key="2">
    <source>
        <dbReference type="SAM" id="MobiDB-lite"/>
    </source>
</evidence>
<dbReference type="PANTHER" id="PTHR44914">
    <property type="entry name" value="CHAPERONE PROTEIN DNAJ 13"/>
    <property type="match status" value="1"/>
</dbReference>
<dbReference type="Proteomes" id="UP000824120">
    <property type="component" value="Chromosome 8"/>
</dbReference>
<organism evidence="4 5">
    <name type="scientific">Solanum commersonii</name>
    <name type="common">Commerson's wild potato</name>
    <name type="synonym">Commerson's nightshade</name>
    <dbReference type="NCBI Taxonomy" id="4109"/>
    <lineage>
        <taxon>Eukaryota</taxon>
        <taxon>Viridiplantae</taxon>
        <taxon>Streptophyta</taxon>
        <taxon>Embryophyta</taxon>
        <taxon>Tracheophyta</taxon>
        <taxon>Spermatophyta</taxon>
        <taxon>Magnoliopsida</taxon>
        <taxon>eudicotyledons</taxon>
        <taxon>Gunneridae</taxon>
        <taxon>Pentapetalae</taxon>
        <taxon>asterids</taxon>
        <taxon>lamiids</taxon>
        <taxon>Solanales</taxon>
        <taxon>Solanaceae</taxon>
        <taxon>Solanoideae</taxon>
        <taxon>Solaneae</taxon>
        <taxon>Solanum</taxon>
    </lineage>
</organism>
<proteinExistence type="predicted"/>
<dbReference type="AlphaFoldDB" id="A0A9J5Y080"/>
<dbReference type="Pfam" id="PF00226">
    <property type="entry name" value="DnaJ"/>
    <property type="match status" value="1"/>
</dbReference>
<accession>A0A9J5Y080</accession>
<evidence type="ECO:0000313" key="5">
    <source>
        <dbReference type="Proteomes" id="UP000824120"/>
    </source>
</evidence>
<dbReference type="InterPro" id="IPR042162">
    <property type="entry name" value="AtJ13"/>
</dbReference>
<dbReference type="PROSITE" id="PS00636">
    <property type="entry name" value="DNAJ_1"/>
    <property type="match status" value="1"/>
</dbReference>
<dbReference type="InterPro" id="IPR001623">
    <property type="entry name" value="DnaJ_domain"/>
</dbReference>
<dbReference type="Gene3D" id="1.10.287.110">
    <property type="entry name" value="DnaJ domain"/>
    <property type="match status" value="1"/>
</dbReference>
<gene>
    <name evidence="4" type="ORF">H5410_043426</name>
</gene>
<evidence type="ECO:0000313" key="4">
    <source>
        <dbReference type="EMBL" id="KAG5592912.1"/>
    </source>
</evidence>
<dbReference type="InterPro" id="IPR036869">
    <property type="entry name" value="J_dom_sf"/>
</dbReference>
<feature type="compositionally biased region" description="Low complexity" evidence="2">
    <location>
        <begin position="188"/>
        <end position="197"/>
    </location>
</feature>
<dbReference type="PANTHER" id="PTHR44914:SF1">
    <property type="entry name" value="CHAPERONE PROTEIN DNAJ 13"/>
    <property type="match status" value="1"/>
</dbReference>
<feature type="domain" description="J" evidence="3">
    <location>
        <begin position="12"/>
        <end position="80"/>
    </location>
</feature>
<evidence type="ECO:0000259" key="3">
    <source>
        <dbReference type="PROSITE" id="PS50076"/>
    </source>
</evidence>
<keyword evidence="1" id="KW-0175">Coiled coil</keyword>
<dbReference type="PRINTS" id="PR00625">
    <property type="entry name" value="JDOMAIN"/>
</dbReference>
<dbReference type="EMBL" id="JACXVP010000008">
    <property type="protein sequence ID" value="KAG5592912.1"/>
    <property type="molecule type" value="Genomic_DNA"/>
</dbReference>
<dbReference type="SMART" id="SM00271">
    <property type="entry name" value="DnaJ"/>
    <property type="match status" value="1"/>
</dbReference>
<dbReference type="PROSITE" id="PS50076">
    <property type="entry name" value="DNAJ_2"/>
    <property type="match status" value="1"/>
</dbReference>
<comment type="caution">
    <text evidence="4">The sequence shown here is derived from an EMBL/GenBank/DDBJ whole genome shotgun (WGS) entry which is preliminary data.</text>
</comment>
<feature type="coiled-coil region" evidence="1">
    <location>
        <begin position="90"/>
        <end position="117"/>
    </location>
</feature>
<dbReference type="SUPFAM" id="SSF46565">
    <property type="entry name" value="Chaperone J-domain"/>
    <property type="match status" value="1"/>
</dbReference>
<name>A0A9J5Y080_SOLCO</name>
<dbReference type="CDD" id="cd06257">
    <property type="entry name" value="DnaJ"/>
    <property type="match status" value="1"/>
</dbReference>
<reference evidence="4 5" key="1">
    <citation type="submission" date="2020-09" db="EMBL/GenBank/DDBJ databases">
        <title>De no assembly of potato wild relative species, Solanum commersonii.</title>
        <authorList>
            <person name="Cho K."/>
        </authorList>
    </citation>
    <scope>NUCLEOTIDE SEQUENCE [LARGE SCALE GENOMIC DNA]</scope>
    <source>
        <strain evidence="4">LZ3.2</strain>
        <tissue evidence="4">Leaf</tissue>
    </source>
</reference>
<protein>
    <recommendedName>
        <fullName evidence="3">J domain-containing protein</fullName>
    </recommendedName>
</protein>
<evidence type="ECO:0000256" key="1">
    <source>
        <dbReference type="SAM" id="Coils"/>
    </source>
</evidence>
<dbReference type="OrthoDB" id="10250354at2759"/>
<dbReference type="InterPro" id="IPR018253">
    <property type="entry name" value="DnaJ_domain_CS"/>
</dbReference>
<keyword evidence="5" id="KW-1185">Reference proteome</keyword>
<sequence length="256" mass="29092">MKEEESGPQNRELYALLHISPEASDEEIRKAYRQWAQIYHPDKYQALEMKEIATENFQRICEAYEILSDETKRQIYDIYGLEGINSGLELGTKLNKAEEIKEELERLRRQKELQKVAAHLRPSGSIMANLSLPRFLEGDGIMKGFSVCFYGRNFSLFSLFSLSLCGLLGRNQRLRRPEATRGPAPTGEPLSLSSPSSSEDDNNEQRAAAPAAQTNERRNPGEGKNSFQLLRRTHPSSPATSPEERRQCYILSPEID</sequence>